<evidence type="ECO:0008006" key="3">
    <source>
        <dbReference type="Google" id="ProtNLM"/>
    </source>
</evidence>
<dbReference type="CDD" id="cd08026">
    <property type="entry name" value="DUF326"/>
    <property type="match status" value="1"/>
</dbReference>
<dbReference type="EMBL" id="CP001932">
    <property type="protein sequence ID" value="ADD05144.1"/>
    <property type="molecule type" value="Genomic_DNA"/>
</dbReference>
<evidence type="ECO:0000313" key="2">
    <source>
        <dbReference type="Proteomes" id="UP000001879"/>
    </source>
</evidence>
<dbReference type="PANTHER" id="PTHR37310:SF1">
    <property type="entry name" value="CYTOPLASMIC PROTEIN"/>
    <property type="match status" value="1"/>
</dbReference>
<dbReference type="Gene3D" id="1.20.1270.360">
    <property type="match status" value="1"/>
</dbReference>
<proteinExistence type="predicted"/>
<dbReference type="KEGG" id="nmg:Nmag_1568"/>
<dbReference type="InterPro" id="IPR005560">
    <property type="entry name" value="Csp_YhjQ"/>
</dbReference>
<dbReference type="PaxDb" id="547559-Nmag_1568"/>
<dbReference type="Proteomes" id="UP000001879">
    <property type="component" value="Chromosome"/>
</dbReference>
<keyword evidence="2" id="KW-1185">Reference proteome</keyword>
<gene>
    <name evidence="1" type="ordered locus">Nmag_1568</name>
</gene>
<dbReference type="eggNOG" id="arCOG10152">
    <property type="taxonomic scope" value="Archaea"/>
</dbReference>
<dbReference type="Pfam" id="PF03860">
    <property type="entry name" value="Csp"/>
    <property type="match status" value="1"/>
</dbReference>
<organism evidence="1 2">
    <name type="scientific">Natrialba magadii (strain ATCC 43099 / DSM 3394 / CCM 3739 / CIP 104546 / IAM 13178 / JCM 8861 / NBRC 102185 / NCIMB 2190 / MS3)</name>
    <name type="common">Natronobacterium magadii</name>
    <dbReference type="NCBI Taxonomy" id="547559"/>
    <lineage>
        <taxon>Archaea</taxon>
        <taxon>Methanobacteriati</taxon>
        <taxon>Methanobacteriota</taxon>
        <taxon>Stenosarchaea group</taxon>
        <taxon>Halobacteria</taxon>
        <taxon>Halobacteriales</taxon>
        <taxon>Natrialbaceae</taxon>
        <taxon>Natrialba</taxon>
    </lineage>
</organism>
<dbReference type="HOGENOM" id="CLU_142273_1_0_2"/>
<reference evidence="2" key="1">
    <citation type="submission" date="2010-02" db="EMBL/GenBank/DDBJ databases">
        <title>Complete sequence of chromosome of Natrialba magadii ATCC 43099.</title>
        <authorList>
            <consortium name="US DOE Joint Genome Institute"/>
            <person name="Lucas S."/>
            <person name="Copeland A."/>
            <person name="Lapidus A."/>
            <person name="Cheng J.-F."/>
            <person name="Bruce D."/>
            <person name="Goodwin L."/>
            <person name="Pitluck S."/>
            <person name="Davenport K."/>
            <person name="Saunders E."/>
            <person name="Detter J.C."/>
            <person name="Han C."/>
            <person name="Tapia R."/>
            <person name="Land M."/>
            <person name="Hauser L."/>
            <person name="Kyrpides N."/>
            <person name="Mikhailova N."/>
            <person name="De Castro R.E."/>
            <person name="Maupin-Furlow J.A."/>
            <person name="Woyke T."/>
        </authorList>
    </citation>
    <scope>NUCLEOTIDE SEQUENCE [LARGE SCALE GENOMIC DNA]</scope>
    <source>
        <strain evidence="2">ATCC 43099 / DSM 3394 / CCM 3739 / CIP 104546 / IAM 13178 / JCM 8861 / NBRC 102185 / NCIMB 2190 / MS3</strain>
    </source>
</reference>
<reference evidence="1 2" key="2">
    <citation type="journal article" date="2012" name="BMC Genomics">
        <title>A comparative genomics perspective on the genetic content of the alkaliphilic haloarchaeon Natrialba magadii ATCC 43099T.</title>
        <authorList>
            <person name="Siddaramappa S."/>
            <person name="Challacombe J.F."/>
            <person name="Decastro R.E."/>
            <person name="Pfeiffer F."/>
            <person name="Sastre D.E."/>
            <person name="Gimenez M.I."/>
            <person name="Paggi R.A."/>
            <person name="Detter J.C."/>
            <person name="Davenport K.W."/>
            <person name="Goodwin L.A."/>
            <person name="Kyrpides N."/>
            <person name="Tapia R."/>
            <person name="Pitluck S."/>
            <person name="Lucas S."/>
            <person name="Woyke T."/>
            <person name="Maupin-Furlow J.A."/>
        </authorList>
    </citation>
    <scope>NUCLEOTIDE SEQUENCE [LARGE SCALE GENOMIC DNA]</scope>
    <source>
        <strain evidence="2">ATCC 43099 / DSM 3394 / CCM 3739 / CIP 104546 / IAM 13178 / JCM 8861 / NBRC 102185 / NCIMB 2190 / MS3</strain>
    </source>
</reference>
<dbReference type="AlphaFoldDB" id="D3SU86"/>
<dbReference type="PANTHER" id="PTHR37310">
    <property type="entry name" value="CYTOPLASMIC PROTEIN-RELATED"/>
    <property type="match status" value="1"/>
</dbReference>
<sequence length="126" mass="14078">MSGGDVRSVMALDQLSHVDDHMHMQECIDNCLEAAQICEWCADACAEEGEGMARCIRLCRDVADITTLHARWMARNSGYHRDLAELCADLCEECAEECEQHDHDHCQACAEILPKCAESCREMATS</sequence>
<evidence type="ECO:0000313" key="1">
    <source>
        <dbReference type="EMBL" id="ADD05144.1"/>
    </source>
</evidence>
<dbReference type="STRING" id="547559.Nmag_1568"/>
<accession>D3SU86</accession>
<protein>
    <recommendedName>
        <fullName evidence="3">Four-helix bundle copper-binding protein</fullName>
    </recommendedName>
</protein>
<name>D3SU86_NATMM</name>
<dbReference type="InterPro" id="IPR044543">
    <property type="entry name" value="YHJQ-like"/>
</dbReference>